<accession>A0A9J6DD71</accession>
<feature type="compositionally biased region" description="Polar residues" evidence="1">
    <location>
        <begin position="45"/>
        <end position="61"/>
    </location>
</feature>
<reference evidence="2" key="1">
    <citation type="journal article" date="2020" name="Cell">
        <title>Large-Scale Comparative Analyses of Tick Genomes Elucidate Their Genetic Diversity and Vector Capacities.</title>
        <authorList>
            <consortium name="Tick Genome and Microbiome Consortium (TIGMIC)"/>
            <person name="Jia N."/>
            <person name="Wang J."/>
            <person name="Shi W."/>
            <person name="Du L."/>
            <person name="Sun Y."/>
            <person name="Zhan W."/>
            <person name="Jiang J.F."/>
            <person name="Wang Q."/>
            <person name="Zhang B."/>
            <person name="Ji P."/>
            <person name="Bell-Sakyi L."/>
            <person name="Cui X.M."/>
            <person name="Yuan T.T."/>
            <person name="Jiang B.G."/>
            <person name="Yang W.F."/>
            <person name="Lam T.T."/>
            <person name="Chang Q.C."/>
            <person name="Ding S.J."/>
            <person name="Wang X.J."/>
            <person name="Zhu J.G."/>
            <person name="Ruan X.D."/>
            <person name="Zhao L."/>
            <person name="Wei J.T."/>
            <person name="Ye R.Z."/>
            <person name="Que T.C."/>
            <person name="Du C.H."/>
            <person name="Zhou Y.H."/>
            <person name="Cheng J.X."/>
            <person name="Dai P.F."/>
            <person name="Guo W.B."/>
            <person name="Han X.H."/>
            <person name="Huang E.J."/>
            <person name="Li L.F."/>
            <person name="Wei W."/>
            <person name="Gao Y.C."/>
            <person name="Liu J.Z."/>
            <person name="Shao H.Z."/>
            <person name="Wang X."/>
            <person name="Wang C.C."/>
            <person name="Yang T.C."/>
            <person name="Huo Q.B."/>
            <person name="Li W."/>
            <person name="Chen H.Y."/>
            <person name="Chen S.E."/>
            <person name="Zhou L.G."/>
            <person name="Ni X.B."/>
            <person name="Tian J.H."/>
            <person name="Sheng Y."/>
            <person name="Liu T."/>
            <person name="Pan Y.S."/>
            <person name="Xia L.Y."/>
            <person name="Li J."/>
            <person name="Zhao F."/>
            <person name="Cao W.C."/>
        </authorList>
    </citation>
    <scope>NUCLEOTIDE SEQUENCE</scope>
    <source>
        <strain evidence="2">Rmic-2018</strain>
    </source>
</reference>
<reference evidence="2" key="2">
    <citation type="submission" date="2021-09" db="EMBL/GenBank/DDBJ databases">
        <authorList>
            <person name="Jia N."/>
            <person name="Wang J."/>
            <person name="Shi W."/>
            <person name="Du L."/>
            <person name="Sun Y."/>
            <person name="Zhan W."/>
            <person name="Jiang J."/>
            <person name="Wang Q."/>
            <person name="Zhang B."/>
            <person name="Ji P."/>
            <person name="Sakyi L.B."/>
            <person name="Cui X."/>
            <person name="Yuan T."/>
            <person name="Jiang B."/>
            <person name="Yang W."/>
            <person name="Lam T.T.-Y."/>
            <person name="Chang Q."/>
            <person name="Ding S."/>
            <person name="Wang X."/>
            <person name="Zhu J."/>
            <person name="Ruan X."/>
            <person name="Zhao L."/>
            <person name="Wei J."/>
            <person name="Que T."/>
            <person name="Du C."/>
            <person name="Cheng J."/>
            <person name="Dai P."/>
            <person name="Han X."/>
            <person name="Huang E."/>
            <person name="Gao Y."/>
            <person name="Liu J."/>
            <person name="Shao H."/>
            <person name="Ye R."/>
            <person name="Li L."/>
            <person name="Wei W."/>
            <person name="Wang X."/>
            <person name="Wang C."/>
            <person name="Huo Q."/>
            <person name="Li W."/>
            <person name="Guo W."/>
            <person name="Chen H."/>
            <person name="Chen S."/>
            <person name="Zhou L."/>
            <person name="Zhou L."/>
            <person name="Ni X."/>
            <person name="Tian J."/>
            <person name="Zhou Y."/>
            <person name="Sheng Y."/>
            <person name="Liu T."/>
            <person name="Pan Y."/>
            <person name="Xia L."/>
            <person name="Li J."/>
            <person name="Zhao F."/>
            <person name="Cao W."/>
        </authorList>
    </citation>
    <scope>NUCLEOTIDE SEQUENCE</scope>
    <source>
        <strain evidence="2">Rmic-2018</strain>
        <tissue evidence="2">Larvae</tissue>
    </source>
</reference>
<sequence>MESGAAASSYPLHSWHPHVYAQPPKSPTPHSIAHILGIRDDTRNSDQPLNLSCPGRTTSSPGLAASPRASSAHDAKTSPLPALGTPSLPHADAQLALPKGESVLGLERRAQHAAEAHSPAACRAAPTRARARPQQVPAHRARVWWPRAPSPVHHNSVGTKEHLETASHS</sequence>
<name>A0A9J6DD71_RHIMP</name>
<feature type="region of interest" description="Disordered" evidence="1">
    <location>
        <begin position="41"/>
        <end position="169"/>
    </location>
</feature>
<evidence type="ECO:0000313" key="2">
    <source>
        <dbReference type="EMBL" id="KAH8019946.1"/>
    </source>
</evidence>
<dbReference type="AlphaFoldDB" id="A0A9J6DD71"/>
<comment type="caution">
    <text evidence="2">The sequence shown here is derived from an EMBL/GenBank/DDBJ whole genome shotgun (WGS) entry which is preliminary data.</text>
</comment>
<feature type="compositionally biased region" description="Basic and acidic residues" evidence="1">
    <location>
        <begin position="159"/>
        <end position="169"/>
    </location>
</feature>
<gene>
    <name evidence="2" type="ORF">HPB51_023588</name>
</gene>
<dbReference type="Proteomes" id="UP000821866">
    <property type="component" value="Chromosome 8"/>
</dbReference>
<protein>
    <submittedName>
        <fullName evidence="2">Uncharacterized protein</fullName>
    </submittedName>
</protein>
<evidence type="ECO:0000256" key="1">
    <source>
        <dbReference type="SAM" id="MobiDB-lite"/>
    </source>
</evidence>
<dbReference type="EMBL" id="JABSTU010000010">
    <property type="protein sequence ID" value="KAH8019946.1"/>
    <property type="molecule type" value="Genomic_DNA"/>
</dbReference>
<dbReference type="VEuPathDB" id="VectorBase:LOC119176773"/>
<feature type="compositionally biased region" description="Low complexity" evidence="1">
    <location>
        <begin position="116"/>
        <end position="138"/>
    </location>
</feature>
<evidence type="ECO:0000313" key="3">
    <source>
        <dbReference type="Proteomes" id="UP000821866"/>
    </source>
</evidence>
<organism evidence="2 3">
    <name type="scientific">Rhipicephalus microplus</name>
    <name type="common">Cattle tick</name>
    <name type="synonym">Boophilus microplus</name>
    <dbReference type="NCBI Taxonomy" id="6941"/>
    <lineage>
        <taxon>Eukaryota</taxon>
        <taxon>Metazoa</taxon>
        <taxon>Ecdysozoa</taxon>
        <taxon>Arthropoda</taxon>
        <taxon>Chelicerata</taxon>
        <taxon>Arachnida</taxon>
        <taxon>Acari</taxon>
        <taxon>Parasitiformes</taxon>
        <taxon>Ixodida</taxon>
        <taxon>Ixodoidea</taxon>
        <taxon>Ixodidae</taxon>
        <taxon>Rhipicephalinae</taxon>
        <taxon>Rhipicephalus</taxon>
        <taxon>Boophilus</taxon>
    </lineage>
</organism>
<feature type="compositionally biased region" description="Basic and acidic residues" evidence="1">
    <location>
        <begin position="106"/>
        <end position="115"/>
    </location>
</feature>
<keyword evidence="3" id="KW-1185">Reference proteome</keyword>
<proteinExistence type="predicted"/>